<keyword evidence="10" id="KW-1185">Reference proteome</keyword>
<feature type="transmembrane region" description="Helical" evidence="7">
    <location>
        <begin position="9"/>
        <end position="27"/>
    </location>
</feature>
<organism evidence="9 10">
    <name type="scientific">Roseovarius albus</name>
    <dbReference type="NCBI Taxonomy" id="1247867"/>
    <lineage>
        <taxon>Bacteria</taxon>
        <taxon>Pseudomonadati</taxon>
        <taxon>Pseudomonadota</taxon>
        <taxon>Alphaproteobacteria</taxon>
        <taxon>Rhodobacterales</taxon>
        <taxon>Roseobacteraceae</taxon>
        <taxon>Roseovarius</taxon>
    </lineage>
</organism>
<reference evidence="9 10" key="1">
    <citation type="submission" date="2017-03" db="EMBL/GenBank/DDBJ databases">
        <authorList>
            <person name="Afonso C.L."/>
            <person name="Miller P.J."/>
            <person name="Scott M.A."/>
            <person name="Spackman E."/>
            <person name="Goraichik I."/>
            <person name="Dimitrov K.M."/>
            <person name="Suarez D.L."/>
            <person name="Swayne D.E."/>
        </authorList>
    </citation>
    <scope>NUCLEOTIDE SEQUENCE [LARGE SCALE GENOMIC DNA]</scope>
    <source>
        <strain evidence="9 10">CECT 7450</strain>
    </source>
</reference>
<dbReference type="InterPro" id="IPR045621">
    <property type="entry name" value="BPD_transp_1_N"/>
</dbReference>
<dbReference type="GO" id="GO:0055085">
    <property type="term" value="P:transmembrane transport"/>
    <property type="evidence" value="ECO:0007669"/>
    <property type="project" value="InterPro"/>
</dbReference>
<dbReference type="AlphaFoldDB" id="A0A1X6ZUH4"/>
<evidence type="ECO:0000256" key="6">
    <source>
        <dbReference type="ARBA" id="ARBA00023136"/>
    </source>
</evidence>
<dbReference type="SUPFAM" id="SSF161098">
    <property type="entry name" value="MetI-like"/>
    <property type="match status" value="1"/>
</dbReference>
<dbReference type="PANTHER" id="PTHR43163">
    <property type="entry name" value="DIPEPTIDE TRANSPORT SYSTEM PERMEASE PROTEIN DPPB-RELATED"/>
    <property type="match status" value="1"/>
</dbReference>
<sequence length="319" mass="34701">MTELILRRLALGLVTVWMVSVIIFMGIEALPGDACTAFLERDAQGEVLERCREQLGLNQSATQRYLAWATGALQGDLGVSANGNTTIAAEVALRVKNSILLAAGALSVGVPLAIFLGVFTGLWRDKFPDIFFSTGAIFAMTIPEFVAATIITLIFSIWLGLFPAVVLTPADAPPLDFFPEFVPAAIVLTLVMVAHIMRMVRSSVIEVMTSDYIQMAQLKGVPYWQMVFRHALPSALLPAINIVALTIAWLLGGVVVVEVVFNYPGLGRMMIDAISDRDLPVIQAIAILVAATYVGINLLADLLTILLNPRMRTQHLRRK</sequence>
<feature type="domain" description="ABC transmembrane type-1" evidence="8">
    <location>
        <begin position="95"/>
        <end position="300"/>
    </location>
</feature>
<dbReference type="Proteomes" id="UP000193061">
    <property type="component" value="Unassembled WGS sequence"/>
</dbReference>
<feature type="transmembrane region" description="Helical" evidence="7">
    <location>
        <begin position="135"/>
        <end position="161"/>
    </location>
</feature>
<feature type="transmembrane region" description="Helical" evidence="7">
    <location>
        <begin position="281"/>
        <end position="307"/>
    </location>
</feature>
<dbReference type="Pfam" id="PF19300">
    <property type="entry name" value="BPD_transp_1_N"/>
    <property type="match status" value="1"/>
</dbReference>
<comment type="similarity">
    <text evidence="7">Belongs to the binding-protein-dependent transport system permease family.</text>
</comment>
<dbReference type="RefSeq" id="WP_085806953.1">
    <property type="nucleotide sequence ID" value="NZ_FWFX01000011.1"/>
</dbReference>
<feature type="transmembrane region" description="Helical" evidence="7">
    <location>
        <begin position="99"/>
        <end position="123"/>
    </location>
</feature>
<evidence type="ECO:0000256" key="7">
    <source>
        <dbReference type="RuleBase" id="RU363032"/>
    </source>
</evidence>
<evidence type="ECO:0000313" key="9">
    <source>
        <dbReference type="EMBL" id="SLN61356.1"/>
    </source>
</evidence>
<dbReference type="Gene3D" id="1.10.3720.10">
    <property type="entry name" value="MetI-like"/>
    <property type="match status" value="1"/>
</dbReference>
<dbReference type="PROSITE" id="PS50928">
    <property type="entry name" value="ABC_TM1"/>
    <property type="match status" value="1"/>
</dbReference>
<keyword evidence="3" id="KW-1003">Cell membrane</keyword>
<feature type="transmembrane region" description="Helical" evidence="7">
    <location>
        <begin position="181"/>
        <end position="200"/>
    </location>
</feature>
<feature type="transmembrane region" description="Helical" evidence="7">
    <location>
        <begin position="235"/>
        <end position="261"/>
    </location>
</feature>
<name>A0A1X6ZUH4_9RHOB</name>
<dbReference type="InterPro" id="IPR035906">
    <property type="entry name" value="MetI-like_sf"/>
</dbReference>
<evidence type="ECO:0000259" key="8">
    <source>
        <dbReference type="PROSITE" id="PS50928"/>
    </source>
</evidence>
<keyword evidence="5 7" id="KW-1133">Transmembrane helix</keyword>
<proteinExistence type="inferred from homology"/>
<evidence type="ECO:0000256" key="1">
    <source>
        <dbReference type="ARBA" id="ARBA00004651"/>
    </source>
</evidence>
<dbReference type="Pfam" id="PF00528">
    <property type="entry name" value="BPD_transp_1"/>
    <property type="match status" value="1"/>
</dbReference>
<evidence type="ECO:0000256" key="5">
    <source>
        <dbReference type="ARBA" id="ARBA00022989"/>
    </source>
</evidence>
<keyword evidence="6 7" id="KW-0472">Membrane</keyword>
<accession>A0A1X6ZUH4</accession>
<dbReference type="OrthoDB" id="9807402at2"/>
<dbReference type="CDD" id="cd06261">
    <property type="entry name" value="TM_PBP2"/>
    <property type="match status" value="1"/>
</dbReference>
<protein>
    <submittedName>
        <fullName evidence="9">Glutathione transport system permease protein GsiC</fullName>
    </submittedName>
</protein>
<dbReference type="EMBL" id="FWFX01000011">
    <property type="protein sequence ID" value="SLN61356.1"/>
    <property type="molecule type" value="Genomic_DNA"/>
</dbReference>
<dbReference type="GO" id="GO:0005886">
    <property type="term" value="C:plasma membrane"/>
    <property type="evidence" value="ECO:0007669"/>
    <property type="project" value="UniProtKB-SubCell"/>
</dbReference>
<comment type="subcellular location">
    <subcellularLocation>
        <location evidence="1 7">Cell membrane</location>
        <topology evidence="1 7">Multi-pass membrane protein</topology>
    </subcellularLocation>
</comment>
<dbReference type="PANTHER" id="PTHR43163:SF3">
    <property type="entry name" value="PEPTIDE ABC TRANSPORTER PERMEASE PROTEIN"/>
    <property type="match status" value="1"/>
</dbReference>
<keyword evidence="2 7" id="KW-0813">Transport</keyword>
<evidence type="ECO:0000313" key="10">
    <source>
        <dbReference type="Proteomes" id="UP000193061"/>
    </source>
</evidence>
<keyword evidence="4 7" id="KW-0812">Transmembrane</keyword>
<gene>
    <name evidence="9" type="primary">gsiC_2</name>
    <name evidence="9" type="ORF">ROA7450_03174</name>
</gene>
<dbReference type="InterPro" id="IPR000515">
    <property type="entry name" value="MetI-like"/>
</dbReference>
<evidence type="ECO:0000256" key="3">
    <source>
        <dbReference type="ARBA" id="ARBA00022475"/>
    </source>
</evidence>
<evidence type="ECO:0000256" key="4">
    <source>
        <dbReference type="ARBA" id="ARBA00022692"/>
    </source>
</evidence>
<evidence type="ECO:0000256" key="2">
    <source>
        <dbReference type="ARBA" id="ARBA00022448"/>
    </source>
</evidence>